<accession>G7UP79</accession>
<keyword evidence="2" id="KW-0732">Signal</keyword>
<dbReference type="Gene3D" id="1.25.40.10">
    <property type="entry name" value="Tetratricopeptide repeat domain"/>
    <property type="match status" value="1"/>
</dbReference>
<dbReference type="InterPro" id="IPR011990">
    <property type="entry name" value="TPR-like_helical_dom_sf"/>
</dbReference>
<dbReference type="SUPFAM" id="SSF48452">
    <property type="entry name" value="TPR-like"/>
    <property type="match status" value="1"/>
</dbReference>
<dbReference type="STRING" id="1045855.DSC_10645"/>
<reference evidence="3 4" key="1">
    <citation type="journal article" date="2012" name="J. Bacteriol.">
        <title>Complete Genome Sequence of the BTEX-Degrading Bacterium Pseudoxanthomonas spadix BD-a59.</title>
        <authorList>
            <person name="Lee S.H."/>
            <person name="Jin H.M."/>
            <person name="Lee H.J."/>
            <person name="Kim J.M."/>
            <person name="Jeon C.O."/>
        </authorList>
    </citation>
    <scope>NUCLEOTIDE SEQUENCE [LARGE SCALE GENOMIC DNA]</scope>
    <source>
        <strain evidence="3 4">BD-a59</strain>
    </source>
</reference>
<sequence length="238" mass="25313">MNLLRADALRVLGLGALLLLAGLAQAAGQAVSPAVVQIRDRWAQINYQLPKSERQAAFEALAGQAAQARQAQPRDAATLIWEGIVLSSWAGEKGGMGALSLVKQARADFEAALKLDPDALDGSAYTSLGALYYQVPGWPLGFGNDDTARQMLRKGLEINPDGIDANYFYGDFLRDQKDWAGAAAALQKALAAPGPHRAGAGRQRPAPGGRGETETSQRPPCRPLSRPDRDWAHAHPAG</sequence>
<evidence type="ECO:0000256" key="2">
    <source>
        <dbReference type="SAM" id="SignalP"/>
    </source>
</evidence>
<name>G7UP79_PSEUP</name>
<dbReference type="KEGG" id="psd:DSC_10645"/>
<dbReference type="EMBL" id="CP003093">
    <property type="protein sequence ID" value="AER56773.1"/>
    <property type="molecule type" value="Genomic_DNA"/>
</dbReference>
<gene>
    <name evidence="3" type="ordered locus">DSC_10645</name>
</gene>
<dbReference type="HOGENOM" id="CLU_094914_0_0_6"/>
<evidence type="ECO:0000256" key="1">
    <source>
        <dbReference type="SAM" id="MobiDB-lite"/>
    </source>
</evidence>
<protein>
    <submittedName>
        <fullName evidence="3">Uncharacterized protein</fullName>
    </submittedName>
</protein>
<feature type="region of interest" description="Disordered" evidence="1">
    <location>
        <begin position="190"/>
        <end position="238"/>
    </location>
</feature>
<feature type="compositionally biased region" description="Basic and acidic residues" evidence="1">
    <location>
        <begin position="225"/>
        <end position="238"/>
    </location>
</feature>
<evidence type="ECO:0000313" key="4">
    <source>
        <dbReference type="Proteomes" id="UP000005870"/>
    </source>
</evidence>
<feature type="signal peptide" evidence="2">
    <location>
        <begin position="1"/>
        <end position="26"/>
    </location>
</feature>
<dbReference type="Proteomes" id="UP000005870">
    <property type="component" value="Chromosome"/>
</dbReference>
<organism evidence="3 4">
    <name type="scientific">Pseudoxanthomonas spadix (strain BD-a59)</name>
    <dbReference type="NCBI Taxonomy" id="1045855"/>
    <lineage>
        <taxon>Bacteria</taxon>
        <taxon>Pseudomonadati</taxon>
        <taxon>Pseudomonadota</taxon>
        <taxon>Gammaproteobacteria</taxon>
        <taxon>Lysobacterales</taxon>
        <taxon>Lysobacteraceae</taxon>
        <taxon>Pseudoxanthomonas</taxon>
    </lineage>
</organism>
<feature type="compositionally biased region" description="Low complexity" evidence="1">
    <location>
        <begin position="190"/>
        <end position="207"/>
    </location>
</feature>
<dbReference type="eggNOG" id="COG3063">
    <property type="taxonomic scope" value="Bacteria"/>
</dbReference>
<dbReference type="AlphaFoldDB" id="G7UP79"/>
<keyword evidence="4" id="KW-1185">Reference proteome</keyword>
<evidence type="ECO:0000313" key="3">
    <source>
        <dbReference type="EMBL" id="AER56773.1"/>
    </source>
</evidence>
<proteinExistence type="predicted"/>
<feature type="chain" id="PRO_5003504266" evidence="2">
    <location>
        <begin position="27"/>
        <end position="238"/>
    </location>
</feature>